<dbReference type="Proteomes" id="UP000578112">
    <property type="component" value="Unassembled WGS sequence"/>
</dbReference>
<dbReference type="Pfam" id="PF00128">
    <property type="entry name" value="Alpha-amylase"/>
    <property type="match status" value="1"/>
</dbReference>
<dbReference type="PANTHER" id="PTHR47786">
    <property type="entry name" value="ALPHA-1,4-GLUCAN:MALTOSE-1-PHOSPHATE MALTOSYLTRANSFERASE"/>
    <property type="match status" value="1"/>
</dbReference>
<accession>A0A7W7I037</accession>
<evidence type="ECO:0000313" key="3">
    <source>
        <dbReference type="Proteomes" id="UP000578112"/>
    </source>
</evidence>
<protein>
    <recommendedName>
        <fullName evidence="1">Glycosyl hydrolase family 13 catalytic domain-containing protein</fullName>
    </recommendedName>
</protein>
<dbReference type="Gene3D" id="3.20.20.80">
    <property type="entry name" value="Glycosidases"/>
    <property type="match status" value="1"/>
</dbReference>
<proteinExistence type="predicted"/>
<name>A0A7W7I037_9ACTN</name>
<dbReference type="SMART" id="SM00642">
    <property type="entry name" value="Aamy"/>
    <property type="match status" value="1"/>
</dbReference>
<dbReference type="InterPro" id="IPR017853">
    <property type="entry name" value="GH"/>
</dbReference>
<dbReference type="PANTHER" id="PTHR47786:SF2">
    <property type="entry name" value="GLYCOSYL HYDROLASE FAMILY 13 CATALYTIC DOMAIN-CONTAINING PROTEIN"/>
    <property type="match status" value="1"/>
</dbReference>
<sequence>MSAWPSAPVVYEVDTWPWLSDLHRRLGARATLADLPAEVWDELASHGADAVWLMGVWERSPAGLDIARRNEALDRAFRAALPDLAPEDVAGSPYCVRKYVVDARLGGPAGLAVARAELAHRGLRLILDYVPNHVAPDHPAVTAHPEWFVTGTARDHEAAPEAWFDAGGRVVARGRDPFFPPWPDVVQLNAFDPGLRDATVDVLDAILDQSDGVRCDMAMLLTNEVFARTWGEYAGPPPAEEFWPQVIARVRERHPDAVLIAEAYWDMEWTLQRQGFDFCYDKRLYDRLAHENADAVRKHLGAGLDYQRRLIRFIENHDEPRAAAVLPGGRDRAAAVAVATLPGATLWHDGQFDGRRVHLPVFLSRRPQEPADEALAAFYRRLLGAAGAVRRGDWRLLDCGGWPDNPSHQDLLAWAWHDELPHHLVVVNLSAGPAQARVALPWPGLRGGRWRLVDLLDDDRAYDRDGGDLADQGLYVDLPPWGRHVFRVEPA</sequence>
<dbReference type="AlphaFoldDB" id="A0A7W7I037"/>
<feature type="domain" description="Glycosyl hydrolase family 13 catalytic" evidence="1">
    <location>
        <begin position="71"/>
        <end position="386"/>
    </location>
</feature>
<dbReference type="SUPFAM" id="SSF51445">
    <property type="entry name" value="(Trans)glycosidases"/>
    <property type="match status" value="1"/>
</dbReference>
<dbReference type="GO" id="GO:0005975">
    <property type="term" value="P:carbohydrate metabolic process"/>
    <property type="evidence" value="ECO:0007669"/>
    <property type="project" value="InterPro"/>
</dbReference>
<dbReference type="RefSeq" id="WP_184995205.1">
    <property type="nucleotide sequence ID" value="NZ_BOMK01000024.1"/>
</dbReference>
<keyword evidence="3" id="KW-1185">Reference proteome</keyword>
<dbReference type="InterPro" id="IPR006047">
    <property type="entry name" value="GH13_cat_dom"/>
</dbReference>
<evidence type="ECO:0000259" key="1">
    <source>
        <dbReference type="SMART" id="SM00642"/>
    </source>
</evidence>
<dbReference type="CDD" id="cd11347">
    <property type="entry name" value="AmyAc_1"/>
    <property type="match status" value="1"/>
</dbReference>
<comment type="caution">
    <text evidence="2">The sequence shown here is derived from an EMBL/GenBank/DDBJ whole genome shotgun (WGS) entry which is preliminary data.</text>
</comment>
<gene>
    <name evidence="2" type="ORF">BJ971_004520</name>
</gene>
<dbReference type="EMBL" id="JACHNH010000001">
    <property type="protein sequence ID" value="MBB4763964.1"/>
    <property type="molecule type" value="Genomic_DNA"/>
</dbReference>
<evidence type="ECO:0000313" key="2">
    <source>
        <dbReference type="EMBL" id="MBB4763964.1"/>
    </source>
</evidence>
<reference evidence="2 3" key="1">
    <citation type="submission" date="2020-08" db="EMBL/GenBank/DDBJ databases">
        <title>Sequencing the genomes of 1000 actinobacteria strains.</title>
        <authorList>
            <person name="Klenk H.-P."/>
        </authorList>
    </citation>
    <scope>NUCLEOTIDE SEQUENCE [LARGE SCALE GENOMIC DNA]</scope>
    <source>
        <strain evidence="2 3">DSM 43149</strain>
    </source>
</reference>
<organism evidence="2 3">
    <name type="scientific">Actinoplanes digitatis</name>
    <dbReference type="NCBI Taxonomy" id="1868"/>
    <lineage>
        <taxon>Bacteria</taxon>
        <taxon>Bacillati</taxon>
        <taxon>Actinomycetota</taxon>
        <taxon>Actinomycetes</taxon>
        <taxon>Micromonosporales</taxon>
        <taxon>Micromonosporaceae</taxon>
        <taxon>Actinoplanes</taxon>
    </lineage>
</organism>